<dbReference type="InterPro" id="IPR051645">
    <property type="entry name" value="PER33/POM33_regulator"/>
</dbReference>
<evidence type="ECO:0000313" key="7">
    <source>
        <dbReference type="Proteomes" id="UP000241107"/>
    </source>
</evidence>
<accession>A0A2P7YSV1</accession>
<keyword evidence="2 5" id="KW-0812">Transmembrane</keyword>
<dbReference type="GeneID" id="36565717"/>
<sequence>MSEDQNGTTNRTVDAEYRKRRLVKKPGSSSKTKFYVWLSGHSVCVLFGTITLFFQALWLPNIYYINSIAYRLCLLGATTAFLATLSHKFGLHYLPPITTLVAQHNFQYLNLAIMYSFTFKSVFKIVPLYLISILQLCEHFKVGAVQKHADSIASIIGFDEIFLVFYLLVRTLLFRSTSGYQLAILLVFLWLRVLFDPDTAKMFSYVVDKADAKVSNIKNEKVNKVWTKIKRFLDEKQSSNFL</sequence>
<evidence type="ECO:0000313" key="6">
    <source>
        <dbReference type="EMBL" id="PSK39019.1"/>
    </source>
</evidence>
<feature type="transmembrane region" description="Helical" evidence="5">
    <location>
        <begin position="179"/>
        <end position="195"/>
    </location>
</feature>
<dbReference type="PANTHER" id="PTHR12703">
    <property type="entry name" value="TRANSMEMBRANE PROTEIN 33"/>
    <property type="match status" value="1"/>
</dbReference>
<keyword evidence="4 5" id="KW-0472">Membrane</keyword>
<evidence type="ECO:0000256" key="5">
    <source>
        <dbReference type="SAM" id="Phobius"/>
    </source>
</evidence>
<dbReference type="EMBL" id="PYFQ01000004">
    <property type="protein sequence ID" value="PSK39019.1"/>
    <property type="molecule type" value="Genomic_DNA"/>
</dbReference>
<keyword evidence="3 5" id="KW-1133">Transmembrane helix</keyword>
<keyword evidence="7" id="KW-1185">Reference proteome</keyword>
<name>A0A2P7YSV1_9ASCO</name>
<dbReference type="PANTHER" id="PTHR12703:SF3">
    <property type="entry name" value="ABR032WP"/>
    <property type="match status" value="1"/>
</dbReference>
<reference evidence="6 7" key="1">
    <citation type="submission" date="2018-03" db="EMBL/GenBank/DDBJ databases">
        <title>Candida pseudohaemulonii genome assembly and annotation.</title>
        <authorList>
            <person name="Munoz J.F."/>
            <person name="Gade L.G."/>
            <person name="Chow N.A."/>
            <person name="Litvintseva A.P."/>
            <person name="Loparev V.N."/>
            <person name="Cuomo C.A."/>
        </authorList>
    </citation>
    <scope>NUCLEOTIDE SEQUENCE [LARGE SCALE GENOMIC DNA]</scope>
    <source>
        <strain evidence="6 7">B12108</strain>
    </source>
</reference>
<organism evidence="6 7">
    <name type="scientific">Candidozyma pseudohaemuli</name>
    <dbReference type="NCBI Taxonomy" id="418784"/>
    <lineage>
        <taxon>Eukaryota</taxon>
        <taxon>Fungi</taxon>
        <taxon>Dikarya</taxon>
        <taxon>Ascomycota</taxon>
        <taxon>Saccharomycotina</taxon>
        <taxon>Pichiomycetes</taxon>
        <taxon>Metschnikowiaceae</taxon>
        <taxon>Candidozyma</taxon>
    </lineage>
</organism>
<dbReference type="GO" id="GO:0016020">
    <property type="term" value="C:membrane"/>
    <property type="evidence" value="ECO:0007669"/>
    <property type="project" value="UniProtKB-SubCell"/>
</dbReference>
<evidence type="ECO:0000256" key="1">
    <source>
        <dbReference type="ARBA" id="ARBA00004141"/>
    </source>
</evidence>
<dbReference type="Proteomes" id="UP000241107">
    <property type="component" value="Unassembled WGS sequence"/>
</dbReference>
<feature type="transmembrane region" description="Helical" evidence="5">
    <location>
        <begin position="34"/>
        <end position="56"/>
    </location>
</feature>
<comment type="subcellular location">
    <subcellularLocation>
        <location evidence="1">Membrane</location>
        <topology evidence="1">Multi-pass membrane protein</topology>
    </subcellularLocation>
</comment>
<evidence type="ECO:0008006" key="8">
    <source>
        <dbReference type="Google" id="ProtNLM"/>
    </source>
</evidence>
<dbReference type="VEuPathDB" id="FungiDB:C7M61_002328"/>
<comment type="caution">
    <text evidence="6">The sequence shown here is derived from an EMBL/GenBank/DDBJ whole genome shotgun (WGS) entry which is preliminary data.</text>
</comment>
<protein>
    <recommendedName>
        <fullName evidence="8">Nucleoporin POM33</fullName>
    </recommendedName>
</protein>
<dbReference type="AlphaFoldDB" id="A0A2P7YSV1"/>
<dbReference type="RefSeq" id="XP_024714205.1">
    <property type="nucleotide sequence ID" value="XM_024857706.1"/>
</dbReference>
<dbReference type="GO" id="GO:0005783">
    <property type="term" value="C:endoplasmic reticulum"/>
    <property type="evidence" value="ECO:0007669"/>
    <property type="project" value="TreeGrafter"/>
</dbReference>
<feature type="transmembrane region" description="Helical" evidence="5">
    <location>
        <begin position="152"/>
        <end position="173"/>
    </location>
</feature>
<evidence type="ECO:0000256" key="2">
    <source>
        <dbReference type="ARBA" id="ARBA00022692"/>
    </source>
</evidence>
<dbReference type="GO" id="GO:0071786">
    <property type="term" value="P:endoplasmic reticulum tubular network organization"/>
    <property type="evidence" value="ECO:0007669"/>
    <property type="project" value="TreeGrafter"/>
</dbReference>
<evidence type="ECO:0000256" key="4">
    <source>
        <dbReference type="ARBA" id="ARBA00023136"/>
    </source>
</evidence>
<feature type="transmembrane region" description="Helical" evidence="5">
    <location>
        <begin position="106"/>
        <end position="131"/>
    </location>
</feature>
<evidence type="ECO:0000256" key="3">
    <source>
        <dbReference type="ARBA" id="ARBA00022989"/>
    </source>
</evidence>
<gene>
    <name evidence="6" type="ORF">C7M61_002328</name>
</gene>
<dbReference type="OrthoDB" id="5581259at2759"/>
<proteinExistence type="predicted"/>
<feature type="transmembrane region" description="Helical" evidence="5">
    <location>
        <begin position="68"/>
        <end position="86"/>
    </location>
</feature>
<dbReference type="GO" id="GO:0061024">
    <property type="term" value="P:membrane organization"/>
    <property type="evidence" value="ECO:0007669"/>
    <property type="project" value="TreeGrafter"/>
</dbReference>